<dbReference type="Proteomes" id="UP000036987">
    <property type="component" value="Unassembled WGS sequence"/>
</dbReference>
<dbReference type="SUPFAM" id="SSF51735">
    <property type="entry name" value="NAD(P)-binding Rossmann-fold domains"/>
    <property type="match status" value="1"/>
</dbReference>
<dbReference type="GO" id="GO:0005783">
    <property type="term" value="C:endoplasmic reticulum"/>
    <property type="evidence" value="ECO:0000318"/>
    <property type="project" value="GO_Central"/>
</dbReference>
<dbReference type="GO" id="GO:0045703">
    <property type="term" value="F:ketoreductase activity"/>
    <property type="evidence" value="ECO:0000318"/>
    <property type="project" value="GO_Central"/>
</dbReference>
<dbReference type="OMA" id="NINMMAV"/>
<dbReference type="InterPro" id="IPR036291">
    <property type="entry name" value="NAD(P)-bd_dom_sf"/>
</dbReference>
<dbReference type="PANTHER" id="PTHR43899:SF26">
    <property type="entry name" value="ENOYL-(ACYL CARRIER) REDUCTASE"/>
    <property type="match status" value="1"/>
</dbReference>
<name>A0A0K9NS02_ZOSMR</name>
<keyword evidence="2" id="KW-0521">NADP</keyword>
<dbReference type="EMBL" id="LFYR01001858">
    <property type="protein sequence ID" value="KMZ58852.1"/>
    <property type="molecule type" value="Genomic_DNA"/>
</dbReference>
<keyword evidence="3" id="KW-0560">Oxidoreductase</keyword>
<feature type="transmembrane region" description="Helical" evidence="5">
    <location>
        <begin position="197"/>
        <end position="220"/>
    </location>
</feature>
<feature type="transmembrane region" description="Helical" evidence="5">
    <location>
        <begin position="294"/>
        <end position="312"/>
    </location>
</feature>
<keyword evidence="5" id="KW-0472">Membrane</keyword>
<dbReference type="FunFam" id="3.40.50.720:FF:000137">
    <property type="entry name" value="Hydroxysteroid (17-beta) dehydrogenase 3"/>
    <property type="match status" value="1"/>
</dbReference>
<keyword evidence="5" id="KW-0812">Transmembrane</keyword>
<dbReference type="CDD" id="cd05356">
    <property type="entry name" value="17beta-HSD1_like_SDR_c"/>
    <property type="match status" value="1"/>
</dbReference>
<dbReference type="STRING" id="29655.A0A0K9NS02"/>
<dbReference type="PIRSF" id="PIRSF000126">
    <property type="entry name" value="11-beta-HSD1"/>
    <property type="match status" value="1"/>
</dbReference>
<dbReference type="InterPro" id="IPR020904">
    <property type="entry name" value="Sc_DH/Rdtase_CS"/>
</dbReference>
<gene>
    <name evidence="6" type="ORF">ZOSMA_72G00140</name>
</gene>
<evidence type="ECO:0000256" key="1">
    <source>
        <dbReference type="ARBA" id="ARBA00004240"/>
    </source>
</evidence>
<comment type="similarity">
    <text evidence="4">Belongs to the short-chain dehydrogenases/reductases (SDR) family.</text>
</comment>
<evidence type="ECO:0000313" key="7">
    <source>
        <dbReference type="Proteomes" id="UP000036987"/>
    </source>
</evidence>
<dbReference type="PANTHER" id="PTHR43899">
    <property type="entry name" value="RH59310P"/>
    <property type="match status" value="1"/>
</dbReference>
<evidence type="ECO:0000256" key="4">
    <source>
        <dbReference type="RuleBase" id="RU000363"/>
    </source>
</evidence>
<accession>A0A0K9NS02</accession>
<dbReference type="Pfam" id="PF00106">
    <property type="entry name" value="adh_short"/>
    <property type="match status" value="1"/>
</dbReference>
<proteinExistence type="inferred from homology"/>
<dbReference type="InterPro" id="IPR002347">
    <property type="entry name" value="SDR_fam"/>
</dbReference>
<evidence type="ECO:0000313" key="6">
    <source>
        <dbReference type="EMBL" id="KMZ58852.1"/>
    </source>
</evidence>
<keyword evidence="7" id="KW-1185">Reference proteome</keyword>
<feature type="transmembrane region" description="Helical" evidence="5">
    <location>
        <begin position="15"/>
        <end position="48"/>
    </location>
</feature>
<comment type="subcellular location">
    <subcellularLocation>
        <location evidence="1">Endoplasmic reticulum</location>
    </subcellularLocation>
</comment>
<dbReference type="OrthoDB" id="5545019at2759"/>
<protein>
    <submittedName>
        <fullName evidence="6">Ketoacyl-CoA reductase</fullName>
    </submittedName>
</protein>
<organism evidence="6 7">
    <name type="scientific">Zostera marina</name>
    <name type="common">Eelgrass</name>
    <dbReference type="NCBI Taxonomy" id="29655"/>
    <lineage>
        <taxon>Eukaryota</taxon>
        <taxon>Viridiplantae</taxon>
        <taxon>Streptophyta</taxon>
        <taxon>Embryophyta</taxon>
        <taxon>Tracheophyta</taxon>
        <taxon>Spermatophyta</taxon>
        <taxon>Magnoliopsida</taxon>
        <taxon>Liliopsida</taxon>
        <taxon>Zosteraceae</taxon>
        <taxon>Zostera</taxon>
    </lineage>
</organism>
<dbReference type="InterPro" id="IPR051019">
    <property type="entry name" value="VLCFA-Steroid_DH"/>
</dbReference>
<dbReference type="PRINTS" id="PR00080">
    <property type="entry name" value="SDRFAMILY"/>
</dbReference>
<evidence type="ECO:0000256" key="5">
    <source>
        <dbReference type="SAM" id="Phobius"/>
    </source>
</evidence>
<evidence type="ECO:0000256" key="2">
    <source>
        <dbReference type="ARBA" id="ARBA00022857"/>
    </source>
</evidence>
<comment type="caution">
    <text evidence="6">The sequence shown here is derived from an EMBL/GenBank/DDBJ whole genome shotgun (WGS) entry which is preliminary data.</text>
</comment>
<keyword evidence="5" id="KW-1133">Transmembrane helix</keyword>
<dbReference type="AlphaFoldDB" id="A0A0K9NS02"/>
<reference evidence="7" key="1">
    <citation type="journal article" date="2016" name="Nature">
        <title>The genome of the seagrass Zostera marina reveals angiosperm adaptation to the sea.</title>
        <authorList>
            <person name="Olsen J.L."/>
            <person name="Rouze P."/>
            <person name="Verhelst B."/>
            <person name="Lin Y.-C."/>
            <person name="Bayer T."/>
            <person name="Collen J."/>
            <person name="Dattolo E."/>
            <person name="De Paoli E."/>
            <person name="Dittami S."/>
            <person name="Maumus F."/>
            <person name="Michel G."/>
            <person name="Kersting A."/>
            <person name="Lauritano C."/>
            <person name="Lohaus R."/>
            <person name="Toepel M."/>
            <person name="Tonon T."/>
            <person name="Vanneste K."/>
            <person name="Amirebrahimi M."/>
            <person name="Brakel J."/>
            <person name="Bostroem C."/>
            <person name="Chovatia M."/>
            <person name="Grimwood J."/>
            <person name="Jenkins J.W."/>
            <person name="Jueterbock A."/>
            <person name="Mraz A."/>
            <person name="Stam W.T."/>
            <person name="Tice H."/>
            <person name="Bornberg-Bauer E."/>
            <person name="Green P.J."/>
            <person name="Pearson G.A."/>
            <person name="Procaccini G."/>
            <person name="Duarte C.M."/>
            <person name="Schmutz J."/>
            <person name="Reusch T.B.H."/>
            <person name="Van de Peer Y."/>
        </authorList>
    </citation>
    <scope>NUCLEOTIDE SEQUENCE [LARGE SCALE GENOMIC DNA]</scope>
    <source>
        <strain evidence="7">cv. Finnish</strain>
    </source>
</reference>
<dbReference type="PROSITE" id="PS00061">
    <property type="entry name" value="ADH_SHORT"/>
    <property type="match status" value="1"/>
</dbReference>
<dbReference type="Gene3D" id="3.40.50.720">
    <property type="entry name" value="NAD(P)-binding Rossmann-like Domain"/>
    <property type="match status" value="1"/>
</dbReference>
<sequence>MVGVMERIMGDSWTWSYLVILLMISSAIGLTTLTRLLATFVQWIYVYFLRRPKNLRSYGTWAVVTGATDGIGKAFAIELSKQGFNMILIGRSSTKLSSVSSEILQSVSTRPCKITKLTLDFSSDEDLVNCVELVRKSTAGLDVGVLVNNAGTTYPHGMYFHEVSEDLWKDIVKVNVVGLTMMVQAVLPGMLERKKGAIINVGSAAAVAVPSFPLFTIYAATKTYVSSFSKSLHTEYKKRGIDVQCQIPMYVATKMVPLIKNTTFFVPSPEEYVHAAIRQVGYASLSAPYWTHSMQWWFASLIPDVFLNSWRLKYGIHNRKMGKYKI</sequence>
<dbReference type="PRINTS" id="PR00081">
    <property type="entry name" value="GDHRDH"/>
</dbReference>
<evidence type="ECO:0000256" key="3">
    <source>
        <dbReference type="ARBA" id="ARBA00023002"/>
    </source>
</evidence>